<evidence type="ECO:0000259" key="2">
    <source>
        <dbReference type="PROSITE" id="PS51670"/>
    </source>
</evidence>
<dbReference type="InterPro" id="IPR018244">
    <property type="entry name" value="Allrgn_V5/Tpx1_CS"/>
</dbReference>
<accession>A0A016RY26</accession>
<feature type="domain" description="ShKT" evidence="2">
    <location>
        <begin position="72"/>
        <end position="106"/>
    </location>
</feature>
<dbReference type="SMART" id="SM00198">
    <property type="entry name" value="SCP"/>
    <property type="match status" value="1"/>
</dbReference>
<reference evidence="4" key="1">
    <citation type="journal article" date="2015" name="Nat. Genet.">
        <title>The genome and transcriptome of the zoonotic hookworm Ancylostoma ceylanicum identify infection-specific gene families.</title>
        <authorList>
            <person name="Schwarz E.M."/>
            <person name="Hu Y."/>
            <person name="Antoshechkin I."/>
            <person name="Miller M.M."/>
            <person name="Sternberg P.W."/>
            <person name="Aroian R.V."/>
        </authorList>
    </citation>
    <scope>NUCLEOTIDE SEQUENCE</scope>
    <source>
        <strain evidence="4">HY135</strain>
    </source>
</reference>
<dbReference type="OrthoDB" id="5874910at2759"/>
<dbReference type="PROSITE" id="PS51670">
    <property type="entry name" value="SHKT"/>
    <property type="match status" value="2"/>
</dbReference>
<feature type="domain" description="ShKT" evidence="2">
    <location>
        <begin position="129"/>
        <end position="163"/>
    </location>
</feature>
<sequence>MAVCFSRTAGERDSAARSGIVDAIAPEFQKLYHHRRSLCVKLKRTCIFHFKNVSVVSSQKYLKCGQGAESNCCDKHVSCETWANTNQCKANPNWMLPNCQLSCRACKTDSDPSKPSTSSQCGTGKESNCCNKHESCVQWANQGQCSKNPNWMLRNCPFSCKNCKTDSLPTQSKSCSNNGMTNEQRQKFLDMHNSYRSMVAKGQAKDGYGGNAPRAARMKKMMYDCAIEESAMRHAKRCVFAHSPAHLRENLGENLYYTGERQVDKIQAAEQGIKAWFDELAEYGVGQQNVLTKQLWSRPNTQIGHYTQMVWQETYKLGCHVEWCPSMTYVVCQYGPQGNMLGNLIYEIGNSCTTDADCKCSNCKCSKEEALCIVQ</sequence>
<dbReference type="Pfam" id="PF01549">
    <property type="entry name" value="ShK"/>
    <property type="match status" value="2"/>
</dbReference>
<dbReference type="Proteomes" id="UP000024635">
    <property type="component" value="Unassembled WGS sequence"/>
</dbReference>
<feature type="disulfide bond" evidence="1">
    <location>
        <begin position="129"/>
        <end position="163"/>
    </location>
</feature>
<keyword evidence="4" id="KW-1185">Reference proteome</keyword>
<feature type="disulfide bond" evidence="1">
    <location>
        <begin position="72"/>
        <end position="106"/>
    </location>
</feature>
<dbReference type="InterPro" id="IPR014044">
    <property type="entry name" value="CAP_dom"/>
</dbReference>
<dbReference type="PROSITE" id="PS01010">
    <property type="entry name" value="CRISP_2"/>
    <property type="match status" value="1"/>
</dbReference>
<comment type="caution">
    <text evidence="1">Lacks conserved residue(s) required for the propagation of feature annotation.</text>
</comment>
<dbReference type="AlphaFoldDB" id="A0A016RY26"/>
<dbReference type="EMBL" id="JARK01001676">
    <property type="protein sequence ID" value="EYB83196.1"/>
    <property type="molecule type" value="Genomic_DNA"/>
</dbReference>
<dbReference type="Pfam" id="PF00188">
    <property type="entry name" value="CAP"/>
    <property type="match status" value="1"/>
</dbReference>
<protein>
    <recommendedName>
        <fullName evidence="2">ShKT domain-containing protein</fullName>
    </recommendedName>
</protein>
<proteinExistence type="predicted"/>
<gene>
    <name evidence="3" type="primary">Acey_s0340.g2977</name>
    <name evidence="3" type="synonym">ASP-s0340.g2977</name>
    <name evidence="3" type="ORF">Y032_0340g2977</name>
</gene>
<comment type="caution">
    <text evidence="3">The sequence shown here is derived from an EMBL/GenBank/DDBJ whole genome shotgun (WGS) entry which is preliminary data.</text>
</comment>
<dbReference type="InterPro" id="IPR035940">
    <property type="entry name" value="CAP_sf"/>
</dbReference>
<dbReference type="PRINTS" id="PR00837">
    <property type="entry name" value="V5TPXLIKE"/>
</dbReference>
<dbReference type="InterPro" id="IPR003582">
    <property type="entry name" value="ShKT_dom"/>
</dbReference>
<evidence type="ECO:0000313" key="3">
    <source>
        <dbReference type="EMBL" id="EYB83196.1"/>
    </source>
</evidence>
<name>A0A016RY26_9BILA</name>
<evidence type="ECO:0000256" key="1">
    <source>
        <dbReference type="PROSITE-ProRule" id="PRU01005"/>
    </source>
</evidence>
<evidence type="ECO:0000313" key="4">
    <source>
        <dbReference type="Proteomes" id="UP000024635"/>
    </source>
</evidence>
<dbReference type="SUPFAM" id="SSF55797">
    <property type="entry name" value="PR-1-like"/>
    <property type="match status" value="1"/>
</dbReference>
<organism evidence="3 4">
    <name type="scientific">Ancylostoma ceylanicum</name>
    <dbReference type="NCBI Taxonomy" id="53326"/>
    <lineage>
        <taxon>Eukaryota</taxon>
        <taxon>Metazoa</taxon>
        <taxon>Ecdysozoa</taxon>
        <taxon>Nematoda</taxon>
        <taxon>Chromadorea</taxon>
        <taxon>Rhabditida</taxon>
        <taxon>Rhabditina</taxon>
        <taxon>Rhabditomorpha</taxon>
        <taxon>Strongyloidea</taxon>
        <taxon>Ancylostomatidae</taxon>
        <taxon>Ancylostomatinae</taxon>
        <taxon>Ancylostoma</taxon>
    </lineage>
</organism>
<dbReference type="InterPro" id="IPR002413">
    <property type="entry name" value="V5_allergen-like"/>
</dbReference>
<dbReference type="STRING" id="53326.A0A016RY26"/>
<dbReference type="GO" id="GO:0005576">
    <property type="term" value="C:extracellular region"/>
    <property type="evidence" value="ECO:0007669"/>
    <property type="project" value="InterPro"/>
</dbReference>
<dbReference type="SMART" id="SM00254">
    <property type="entry name" value="ShKT"/>
    <property type="match status" value="2"/>
</dbReference>
<dbReference type="PRINTS" id="PR00838">
    <property type="entry name" value="V5ALLERGEN"/>
</dbReference>
<dbReference type="PANTHER" id="PTHR10334">
    <property type="entry name" value="CYSTEINE-RICH SECRETORY PROTEIN-RELATED"/>
    <property type="match status" value="1"/>
</dbReference>
<dbReference type="InterPro" id="IPR001283">
    <property type="entry name" value="CRISP-related"/>
</dbReference>
<dbReference type="PROSITE" id="PS01009">
    <property type="entry name" value="CRISP_1"/>
    <property type="match status" value="1"/>
</dbReference>
<dbReference type="CDD" id="cd05380">
    <property type="entry name" value="CAP_euk"/>
    <property type="match status" value="1"/>
</dbReference>
<keyword evidence="1" id="KW-1015">Disulfide bond</keyword>
<dbReference type="Gene3D" id="3.40.33.10">
    <property type="entry name" value="CAP"/>
    <property type="match status" value="1"/>
</dbReference>